<dbReference type="InterPro" id="IPR029058">
    <property type="entry name" value="AB_hydrolase_fold"/>
</dbReference>
<reference evidence="1" key="1">
    <citation type="submission" date="2024-06" db="EMBL/GenBank/DDBJ databases">
        <title>The genome sequences of Kitasatospora sp. strain HUAS MG31.</title>
        <authorList>
            <person name="Mo P."/>
        </authorList>
    </citation>
    <scope>NUCLEOTIDE SEQUENCE</scope>
    <source>
        <strain evidence="1">HUAS MG31</strain>
    </source>
</reference>
<dbReference type="Gene3D" id="3.40.50.1820">
    <property type="entry name" value="alpha/beta hydrolase"/>
    <property type="match status" value="1"/>
</dbReference>
<accession>A0AAU8JTN2</accession>
<proteinExistence type="predicted"/>
<sequence>MAEEVVVTTGIGYGSGGQVMDVYRPAGAPEPVGTVLLWHGRGPDERDVLAPIARATAALGVLVLVPDWRPDAPDGGRRHLAESAAFARRNTADLGGDPGRITLAGWSLGGKAAVAVGLDPDGFDGWRPHAVVGVAGAYGTPAPSTGSAPLEVLGRDGGPVPPVPVWLVHGTADPVVDAERSRELHAALGALGRPVSLTEVATDHAGVVMTEYSPAHDRCLPGTADHALRAGARTARVLAEAAGRRS</sequence>
<dbReference type="GO" id="GO:0016787">
    <property type="term" value="F:hydrolase activity"/>
    <property type="evidence" value="ECO:0007669"/>
    <property type="project" value="UniProtKB-KW"/>
</dbReference>
<protein>
    <submittedName>
        <fullName evidence="1">Alpha/beta hydrolase</fullName>
    </submittedName>
</protein>
<dbReference type="EMBL" id="CP159872">
    <property type="protein sequence ID" value="XCM78437.1"/>
    <property type="molecule type" value="Genomic_DNA"/>
</dbReference>
<evidence type="ECO:0000313" key="1">
    <source>
        <dbReference type="EMBL" id="XCM78437.1"/>
    </source>
</evidence>
<dbReference type="SUPFAM" id="SSF53474">
    <property type="entry name" value="alpha/beta-Hydrolases"/>
    <property type="match status" value="1"/>
</dbReference>
<dbReference type="RefSeq" id="WP_354638328.1">
    <property type="nucleotide sequence ID" value="NZ_CP159872.1"/>
</dbReference>
<organism evidence="1">
    <name type="scientific">Kitasatospora camelliae</name>
    <dbReference type="NCBI Taxonomy" id="3156397"/>
    <lineage>
        <taxon>Bacteria</taxon>
        <taxon>Bacillati</taxon>
        <taxon>Actinomycetota</taxon>
        <taxon>Actinomycetes</taxon>
        <taxon>Kitasatosporales</taxon>
        <taxon>Streptomycetaceae</taxon>
        <taxon>Kitasatospora</taxon>
    </lineage>
</organism>
<dbReference type="AlphaFoldDB" id="A0AAU8JTN2"/>
<gene>
    <name evidence="1" type="ORF">ABWK59_05610</name>
</gene>
<name>A0AAU8JTN2_9ACTN</name>
<keyword evidence="1" id="KW-0378">Hydrolase</keyword>
<dbReference type="KEGG" id="kcm:ABWK59_05610"/>